<feature type="compositionally biased region" description="Basic and acidic residues" evidence="10">
    <location>
        <begin position="65"/>
        <end position="77"/>
    </location>
</feature>
<evidence type="ECO:0000313" key="13">
    <source>
        <dbReference type="EMBL" id="GJS66535.1"/>
    </source>
</evidence>
<evidence type="ECO:0000256" key="9">
    <source>
        <dbReference type="PROSITE-ProRule" id="PRU00027"/>
    </source>
</evidence>
<accession>A0ABQ4XNY9</accession>
<evidence type="ECO:0000313" key="14">
    <source>
        <dbReference type="Proteomes" id="UP001151760"/>
    </source>
</evidence>
<evidence type="ECO:0000256" key="7">
    <source>
        <dbReference type="ARBA" id="ARBA00023163"/>
    </source>
</evidence>
<dbReference type="SMART" id="SM00614">
    <property type="entry name" value="ZnF_BED"/>
    <property type="match status" value="1"/>
</dbReference>
<sequence>MEGGIVVVLQLVRVGLAGKVEDGWWHVDPLLCLEILAVDIPCHKALYFLHEFGLLAYTVPHFHGESHDETNKDDNNNKKNKNKNNGNKHKRKPSGGIGNEKADCWKYFDPKMERPDGPNGPLVKMAHCKFCTKVYRADSVKNGTKNMNLHYPNCDGNPMNAERLKQKKLNFMKDNNRDGEGCSTGTLQNWKYDEKAIKSSLIELIVLAELPFKFVEHPAFIKYSKNLQPKYNLPSRHTISRDVAKFYLEEKEKLVKFLGNPNHTIHLTTDTWTSTCQKINYMVITAHFIDDDWVMHKRVINFKRINSHRGEDIGRVHPNEVETIGSRLRFLIAECPTRWNSTYDMLKSAIDLQDAFYNYSMKNASFSRDLNAIPRRIDFDVCQKVCDFLEKFKEKMELVSTQSSHVAHLFYSEILDIDKHLHEWEFVPKHLMENGCIPEENEDEVDTPMEFLTDNEKEEKVKELVYEVETNMGVLFALYNEKYGTKLTNNSSDVQKSSSTQSSNTTRRREPILELDDEEDFDILSWWKLNSPRFPIVSKMAKILVNLHYHQALLCTQSWVRTSQKNIYMDDLEDLMKDEEVIKEMKEALDKLKGANGKDATVTMTVTDATEVATVAVMLLKWVLESRDVSGRSLVGIFKWVYREKNCEVFSVMSRWESCGSRRQKVVEKTAEDGRTSGSNRGGSDWDVKDVLSKLLQMGMVAEYQNSLEAKRSLDSNEEVKKAHTRVHGLEKQMEKLPIELQLDNNFREALETRGKQLVDIFALFVVVSVAMLRFQYKEVYKAIFNNNDNVDMLYDGQSWKWPKEWVSKYLVLMLKQDIKLEREIEDKTVWVDNKKREVKFSVSRAWK</sequence>
<dbReference type="SUPFAM" id="SSF53098">
    <property type="entry name" value="Ribonuclease H-like"/>
    <property type="match status" value="1"/>
</dbReference>
<reference evidence="13" key="1">
    <citation type="journal article" date="2022" name="Int. J. Mol. Sci.">
        <title>Draft Genome of Tanacetum Coccineum: Genomic Comparison of Closely Related Tanacetum-Family Plants.</title>
        <authorList>
            <person name="Yamashiro T."/>
            <person name="Shiraishi A."/>
            <person name="Nakayama K."/>
            <person name="Satake H."/>
        </authorList>
    </citation>
    <scope>NUCLEOTIDE SEQUENCE</scope>
</reference>
<evidence type="ECO:0000259" key="12">
    <source>
        <dbReference type="PROSITE" id="PS50808"/>
    </source>
</evidence>
<dbReference type="PANTHER" id="PTHR46481">
    <property type="entry name" value="ZINC FINGER BED DOMAIN-CONTAINING PROTEIN 4"/>
    <property type="match status" value="1"/>
</dbReference>
<evidence type="ECO:0000256" key="5">
    <source>
        <dbReference type="ARBA" id="ARBA00023015"/>
    </source>
</evidence>
<keyword evidence="6" id="KW-0238">DNA-binding</keyword>
<proteinExistence type="predicted"/>
<feature type="region of interest" description="Disordered" evidence="10">
    <location>
        <begin position="489"/>
        <end position="511"/>
    </location>
</feature>
<dbReference type="InterPro" id="IPR012337">
    <property type="entry name" value="RNaseH-like_sf"/>
</dbReference>
<keyword evidence="2" id="KW-0479">Metal-binding</keyword>
<keyword evidence="8" id="KW-0539">Nucleus</keyword>
<dbReference type="InterPro" id="IPR003656">
    <property type="entry name" value="Znf_BED"/>
</dbReference>
<dbReference type="InterPro" id="IPR008906">
    <property type="entry name" value="HATC_C_dom"/>
</dbReference>
<feature type="region of interest" description="Disordered" evidence="10">
    <location>
        <begin position="65"/>
        <end position="97"/>
    </location>
</feature>
<keyword evidence="3 9" id="KW-0863">Zinc-finger</keyword>
<keyword evidence="14" id="KW-1185">Reference proteome</keyword>
<comment type="subcellular location">
    <subcellularLocation>
        <location evidence="1">Nucleus</location>
    </subcellularLocation>
</comment>
<feature type="chain" id="PRO_5045355006" evidence="11">
    <location>
        <begin position="18"/>
        <end position="848"/>
    </location>
</feature>
<protein>
    <submittedName>
        <fullName evidence="13">Zinc finger BED domain-containing protein RICESLEEPER 2</fullName>
    </submittedName>
</protein>
<evidence type="ECO:0000256" key="10">
    <source>
        <dbReference type="SAM" id="MobiDB-lite"/>
    </source>
</evidence>
<comment type="caution">
    <text evidence="13">The sequence shown here is derived from an EMBL/GenBank/DDBJ whole genome shotgun (WGS) entry which is preliminary data.</text>
</comment>
<dbReference type="SUPFAM" id="SSF140996">
    <property type="entry name" value="Hermes dimerisation domain"/>
    <property type="match status" value="1"/>
</dbReference>
<dbReference type="EMBL" id="BQNB010009654">
    <property type="protein sequence ID" value="GJS66535.1"/>
    <property type="molecule type" value="Genomic_DNA"/>
</dbReference>
<organism evidence="13 14">
    <name type="scientific">Tanacetum coccineum</name>
    <dbReference type="NCBI Taxonomy" id="301880"/>
    <lineage>
        <taxon>Eukaryota</taxon>
        <taxon>Viridiplantae</taxon>
        <taxon>Streptophyta</taxon>
        <taxon>Embryophyta</taxon>
        <taxon>Tracheophyta</taxon>
        <taxon>Spermatophyta</taxon>
        <taxon>Magnoliopsida</taxon>
        <taxon>eudicotyledons</taxon>
        <taxon>Gunneridae</taxon>
        <taxon>Pentapetalae</taxon>
        <taxon>asterids</taxon>
        <taxon>campanulids</taxon>
        <taxon>Asterales</taxon>
        <taxon>Asteraceae</taxon>
        <taxon>Asteroideae</taxon>
        <taxon>Anthemideae</taxon>
        <taxon>Anthemidinae</taxon>
        <taxon>Tanacetum</taxon>
    </lineage>
</organism>
<evidence type="ECO:0000256" key="4">
    <source>
        <dbReference type="ARBA" id="ARBA00022833"/>
    </source>
</evidence>
<keyword evidence="7" id="KW-0804">Transcription</keyword>
<dbReference type="PROSITE" id="PS50808">
    <property type="entry name" value="ZF_BED"/>
    <property type="match status" value="1"/>
</dbReference>
<keyword evidence="11" id="KW-0732">Signal</keyword>
<feature type="signal peptide" evidence="11">
    <location>
        <begin position="1"/>
        <end position="17"/>
    </location>
</feature>
<evidence type="ECO:0000256" key="11">
    <source>
        <dbReference type="SAM" id="SignalP"/>
    </source>
</evidence>
<feature type="compositionally biased region" description="Low complexity" evidence="10">
    <location>
        <begin position="489"/>
        <end position="505"/>
    </location>
</feature>
<dbReference type="PANTHER" id="PTHR46481:SF7">
    <property type="entry name" value="ZINC FINGER BED DOMAIN-CONTAINING PROTEIN RICESLEEPER 2-LIKE"/>
    <property type="match status" value="1"/>
</dbReference>
<reference evidence="13" key="2">
    <citation type="submission" date="2022-01" db="EMBL/GenBank/DDBJ databases">
        <authorList>
            <person name="Yamashiro T."/>
            <person name="Shiraishi A."/>
            <person name="Satake H."/>
            <person name="Nakayama K."/>
        </authorList>
    </citation>
    <scope>NUCLEOTIDE SEQUENCE</scope>
</reference>
<evidence type="ECO:0000256" key="1">
    <source>
        <dbReference type="ARBA" id="ARBA00004123"/>
    </source>
</evidence>
<evidence type="ECO:0000256" key="2">
    <source>
        <dbReference type="ARBA" id="ARBA00022723"/>
    </source>
</evidence>
<name>A0ABQ4XNY9_9ASTR</name>
<dbReference type="Proteomes" id="UP001151760">
    <property type="component" value="Unassembled WGS sequence"/>
</dbReference>
<evidence type="ECO:0000256" key="8">
    <source>
        <dbReference type="ARBA" id="ARBA00023242"/>
    </source>
</evidence>
<dbReference type="Pfam" id="PF05699">
    <property type="entry name" value="Dimer_Tnp_hAT"/>
    <property type="match status" value="1"/>
</dbReference>
<keyword evidence="5" id="KW-0805">Transcription regulation</keyword>
<feature type="compositionally biased region" description="Basic residues" evidence="10">
    <location>
        <begin position="78"/>
        <end position="93"/>
    </location>
</feature>
<keyword evidence="4" id="KW-0862">Zinc</keyword>
<evidence type="ECO:0000256" key="3">
    <source>
        <dbReference type="ARBA" id="ARBA00022771"/>
    </source>
</evidence>
<evidence type="ECO:0000256" key="6">
    <source>
        <dbReference type="ARBA" id="ARBA00023125"/>
    </source>
</evidence>
<feature type="domain" description="BED-type" evidence="12">
    <location>
        <begin position="99"/>
        <end position="167"/>
    </location>
</feature>
<dbReference type="InterPro" id="IPR052035">
    <property type="entry name" value="ZnF_BED_domain_contain"/>
</dbReference>
<gene>
    <name evidence="13" type="ORF">Tco_0681099</name>
</gene>